<feature type="compositionally biased region" description="Basic residues" evidence="1">
    <location>
        <begin position="1426"/>
        <end position="1438"/>
    </location>
</feature>
<feature type="region of interest" description="Disordered" evidence="1">
    <location>
        <begin position="2128"/>
        <end position="2201"/>
    </location>
</feature>
<protein>
    <submittedName>
        <fullName evidence="3">Ligand-dependent corepressor isoform X1</fullName>
    </submittedName>
</protein>
<evidence type="ECO:0000313" key="3">
    <source>
        <dbReference type="RefSeq" id="XP_033798965.1"/>
    </source>
</evidence>
<proteinExistence type="predicted"/>
<dbReference type="PANTHER" id="PTHR14931:SF2">
    <property type="entry name" value="LIGAND DEPENDENT NUCLEAR RECEPTOR COREPRESSOR"/>
    <property type="match status" value="1"/>
</dbReference>
<dbReference type="PANTHER" id="PTHR14931">
    <property type="entry name" value="GENE 340-RELATED"/>
    <property type="match status" value="1"/>
</dbReference>
<dbReference type="GeneID" id="117359806"/>
<dbReference type="InParanoid" id="A0A6P8QSV1"/>
<gene>
    <name evidence="3" type="primary">LCOR</name>
</gene>
<feature type="compositionally biased region" description="Polar residues" evidence="1">
    <location>
        <begin position="282"/>
        <end position="291"/>
    </location>
</feature>
<feature type="compositionally biased region" description="Polar residues" evidence="1">
    <location>
        <begin position="2192"/>
        <end position="2201"/>
    </location>
</feature>
<keyword evidence="2" id="KW-1185">Reference proteome</keyword>
<feature type="region of interest" description="Disordered" evidence="1">
    <location>
        <begin position="196"/>
        <end position="234"/>
    </location>
</feature>
<evidence type="ECO:0000313" key="2">
    <source>
        <dbReference type="Proteomes" id="UP000515159"/>
    </source>
</evidence>
<feature type="region of interest" description="Disordered" evidence="1">
    <location>
        <begin position="2017"/>
        <end position="2042"/>
    </location>
</feature>
<dbReference type="CTD" id="84458"/>
<accession>A0A6P8QSV1</accession>
<feature type="compositionally biased region" description="Low complexity" evidence="1">
    <location>
        <begin position="295"/>
        <end position="307"/>
    </location>
</feature>
<feature type="region of interest" description="Disordered" evidence="1">
    <location>
        <begin position="2075"/>
        <end position="2095"/>
    </location>
</feature>
<feature type="region of interest" description="Disordered" evidence="1">
    <location>
        <begin position="910"/>
        <end position="1022"/>
    </location>
</feature>
<organism evidence="2 3">
    <name type="scientific">Geotrypetes seraphini</name>
    <name type="common">Gaboon caecilian</name>
    <name type="synonym">Caecilia seraphini</name>
    <dbReference type="NCBI Taxonomy" id="260995"/>
    <lineage>
        <taxon>Eukaryota</taxon>
        <taxon>Metazoa</taxon>
        <taxon>Chordata</taxon>
        <taxon>Craniata</taxon>
        <taxon>Vertebrata</taxon>
        <taxon>Euteleostomi</taxon>
        <taxon>Amphibia</taxon>
        <taxon>Gymnophiona</taxon>
        <taxon>Geotrypetes</taxon>
    </lineage>
</organism>
<sequence length="2201" mass="244252">MASLCKSQQCSIERRGFRQELDSWRHKLIHCLILTSEHVGIAGPAKLQGPRHSDMREKPTEERDVKSSLTQFKYYGFESILEGLFGPGLLKDLSLFKDCEPEAVSDWSFDENCLFCCLRREKVKEYLIGLHEPTSEAGQETLRRQEQAKIIRLEKQAEEFLNAVFYRKDSPRVSNPNIPLVAREIMQRMIRQFAAEYTSKTSSTQDSSQPNSTKNQSLPKASPTQTSPSAATSQNPVLSKLLMADQDTPLDLTVRKSEPSEQDGVLDLSTKKSPCLGSTFLSHSPSCSSAVGNGEETSQTIEIESTTNQPKSALEKFMIRLCSHHQKQFIHVLNDLCTERYNLPDTTSCMSNCNLQSTSISDTDTNYSTMKSSSLSELHQEKSESQGSACVGTNVNLEHSLNHSAEQKYTVEGKCSSSLVKDNSSEVPARTSSTQKFFSAQQCVSLPYPSPNYDHISEDIEQQTAEQVSMVKKYEEGNNHTQNKSLVKCLTSTNVMQMNNSEDISDCSVYHKNSLRSLPEALSNFTASLQRTVNSANTLQHSTKAYLHEDLKSAEQDVNLKQENIQHLLGRNKSSNHLLNGETNPCENSKDWLASSPYSGLNKTSSGHTRVKSNSTTIKATRKCKRASGLRINDYDNQCDVVYISQPITECHLENQRSLISLRKTARKSTRGYFFNGECCELPTVRTLVKSPTSVPETIIPNQILVVPGILPTGQIPVIGNPQEIDGVQAPLKLSLQGTPFSKEKLDETVVRGLELPYETSQANPLLSKGAASVPLTALLSLVHGENSKEGGTSKSKIITYSSPSNKKMEKKIEQLEVIVGVSEDINTYSENTIGKHNSKTVECVSACLSEGTNREGLLNARPPSEITCEEKNVVYRPASLLEAASGENTVDSTPVSLIICRNQEESIDFSSKSSLKDRNQEKIVNSRLDSPQIDGNQEESVSPRSVCPIKDGKREASVDSRPGTLIKNRNLEGAVDSIPESSRTEENLKGATDSTPKSPRKDRNPEWATDSSPLSPIKDSDIDVAADFSPLSPIKDSDIDVAADFSPLSPVKEGDPGGVVDFSPLCLVKDSDPCGAADFIPLCLVKDGDPGGAADFTPLCLVKDGDPVGVDDFSPLCLVKDGDPVGVDNFSPLCLVKDGDPVGVDDFSPLCLVKDGDPVGVDDFSPCCLVKDCNPGGATDFSPLCLVKDRDPGGAADFSPLCLVKYDDPGGAADFSPLCLVKDGDQGGAADFSPLCLVKDGDPDGAADFSPLSLIKDGDPGGAADFSPLCLVKDCDSSGAADFSPLCLVKDGDPGGAADFSPVSPVKDGDPEGADDSSHNNNVSTEDTVNKDSITDSAQPSVLAVGIRKETILGCMSLSKIINEQDFHDSKDVPQFLKSSMGTVDLSQKVNIAPEKKVTLKVDQTEKKKIVINSDLKKISENKIPQKKIKQTGKRKNSNLSTRSKNVKAYSADRNYGNHNVDKKKKKGKNVSVRSDRCLRSQQCQSLTTCIKKKPVSSTFKLPCLQIELFKNPGGKRYKKIVRIRKARYVHFPIDCFHKTWLKNIWKKNIVIDFEGLIEENIVATQQFYKPKITQENNRNREGQSQAVVTDTESNYKSGEKLEVSVDTISDERKIYLPKAKTSCREQAKKKPRDTNMKYLESSVRNVDSLTLSQKAKLNSTALHNTRNGVKPMTSRNLLKHKKLALRSYNLRHSPAFENKMPKKHLGNENIQGHKKTLKECALENEDAIDLKNVNAHEDSRPKFVDWCAEEENQELIADFNAKYIKIQKGWIQLEKETQPVHKTKTKYDKLKEIWRTKKRVRKNRNSLEVQKLSPIQMLFMKPFKLSNICKWFLETTETRSLVIVKKLNTRIPGELPVSLIPLQKYSSSNSYPHSLQAERLKKHLKKFPGATPLRNNCRTQNLWAKFRDSNNKAVTESSSEIFISANSNSDEHTDFQDTKSLPSLKPSANTQILKKYSTMKGKLGTQYSLVNNEEKNETAVDQEKVEPIRKSVCINPLMSPKLALQVKADAFSGEPRQIEEKLKDKKGKKRSHEDLPKTDVQLNKKKKVECDDIDIKDASSSCSKEKLPVKKANKVKHLESPSKAPTTRKRAAMEGKNKLSLIKKNVTAVPRKCAIKERLSIQKAKIMKKKRQRCAASRQPVTKSPKQRTRKSTSKLLKEMEKEKHSIKTRSLKNEQNTVALKKRKLRTKFNPTQRNRQK</sequence>
<dbReference type="Pfam" id="PF15090">
    <property type="entry name" value="DUF4553"/>
    <property type="match status" value="1"/>
</dbReference>
<dbReference type="InterPro" id="IPR028104">
    <property type="entry name" value="DUF4553"/>
</dbReference>
<dbReference type="RefSeq" id="XP_033798965.1">
    <property type="nucleotide sequence ID" value="XM_033943074.1"/>
</dbReference>
<dbReference type="OrthoDB" id="10028342at2759"/>
<feature type="region of interest" description="Disordered" evidence="1">
    <location>
        <begin position="1424"/>
        <end position="1475"/>
    </location>
</feature>
<dbReference type="KEGG" id="gsh:117359806"/>
<feature type="region of interest" description="Disordered" evidence="1">
    <location>
        <begin position="1299"/>
        <end position="1335"/>
    </location>
</feature>
<evidence type="ECO:0000256" key="1">
    <source>
        <dbReference type="SAM" id="MobiDB-lite"/>
    </source>
</evidence>
<feature type="compositionally biased region" description="Polar residues" evidence="1">
    <location>
        <begin position="210"/>
        <end position="219"/>
    </location>
</feature>
<reference evidence="3" key="1">
    <citation type="submission" date="2025-08" db="UniProtKB">
        <authorList>
            <consortium name="RefSeq"/>
        </authorList>
    </citation>
    <scope>IDENTIFICATION</scope>
</reference>
<dbReference type="Proteomes" id="UP000515159">
    <property type="component" value="Chromosome 4"/>
</dbReference>
<feature type="compositionally biased region" description="Basic and acidic residues" evidence="1">
    <location>
        <begin position="2158"/>
        <end position="2168"/>
    </location>
</feature>
<feature type="compositionally biased region" description="Polar residues" evidence="1">
    <location>
        <begin position="928"/>
        <end position="944"/>
    </location>
</feature>
<feature type="region of interest" description="Disordered" evidence="1">
    <location>
        <begin position="282"/>
        <end position="309"/>
    </location>
</feature>
<feature type="compositionally biased region" description="Low complexity" evidence="1">
    <location>
        <begin position="221"/>
        <end position="234"/>
    </location>
</feature>
<name>A0A6P8QSV1_GEOSA</name>
<feature type="compositionally biased region" description="Low complexity" evidence="1">
    <location>
        <begin position="198"/>
        <end position="209"/>
    </location>
</feature>